<keyword evidence="1" id="KW-0040">ANK repeat</keyword>
<dbReference type="RefSeq" id="XP_008615440.1">
    <property type="nucleotide sequence ID" value="XM_008617218.1"/>
</dbReference>
<dbReference type="EMBL" id="JH767171">
    <property type="protein sequence ID" value="EQC31001.1"/>
    <property type="molecule type" value="Genomic_DNA"/>
</dbReference>
<dbReference type="Gene3D" id="1.25.40.20">
    <property type="entry name" value="Ankyrin repeat-containing domain"/>
    <property type="match status" value="1"/>
</dbReference>
<proteinExistence type="predicted"/>
<keyword evidence="3" id="KW-1185">Reference proteome</keyword>
<accession>T0Q8Q0</accession>
<dbReference type="OrthoDB" id="70646at2759"/>
<feature type="repeat" description="ANK" evidence="1">
    <location>
        <begin position="75"/>
        <end position="107"/>
    </location>
</feature>
<protein>
    <submittedName>
        <fullName evidence="2">Uncharacterized protein</fullName>
    </submittedName>
</protein>
<dbReference type="Proteomes" id="UP000030762">
    <property type="component" value="Unassembled WGS sequence"/>
</dbReference>
<dbReference type="InParanoid" id="T0Q8Q0"/>
<dbReference type="AlphaFoldDB" id="T0Q8Q0"/>
<dbReference type="VEuPathDB" id="FungiDB:SDRG_11188"/>
<dbReference type="InterPro" id="IPR002110">
    <property type="entry name" value="Ankyrin_rpt"/>
</dbReference>
<evidence type="ECO:0000313" key="3">
    <source>
        <dbReference type="Proteomes" id="UP000030762"/>
    </source>
</evidence>
<name>T0Q8Q0_SAPDV</name>
<reference evidence="2 3" key="1">
    <citation type="submission" date="2012-04" db="EMBL/GenBank/DDBJ databases">
        <title>The Genome Sequence of Saprolegnia declina VS20.</title>
        <authorList>
            <consortium name="The Broad Institute Genome Sequencing Platform"/>
            <person name="Russ C."/>
            <person name="Nusbaum C."/>
            <person name="Tyler B."/>
            <person name="van West P."/>
            <person name="Dieguez-Uribeondo J."/>
            <person name="de Bruijn I."/>
            <person name="Tripathy S."/>
            <person name="Jiang R."/>
            <person name="Young S.K."/>
            <person name="Zeng Q."/>
            <person name="Gargeya S."/>
            <person name="Fitzgerald M."/>
            <person name="Haas B."/>
            <person name="Abouelleil A."/>
            <person name="Alvarado L."/>
            <person name="Arachchi H.M."/>
            <person name="Berlin A."/>
            <person name="Chapman S.B."/>
            <person name="Goldberg J."/>
            <person name="Griggs A."/>
            <person name="Gujja S."/>
            <person name="Hansen M."/>
            <person name="Howarth C."/>
            <person name="Imamovic A."/>
            <person name="Larimer J."/>
            <person name="McCowen C."/>
            <person name="Montmayeur A."/>
            <person name="Murphy C."/>
            <person name="Neiman D."/>
            <person name="Pearson M."/>
            <person name="Priest M."/>
            <person name="Roberts A."/>
            <person name="Saif S."/>
            <person name="Shea T."/>
            <person name="Sisk P."/>
            <person name="Sykes S."/>
            <person name="Wortman J."/>
            <person name="Nusbaum C."/>
            <person name="Birren B."/>
        </authorList>
    </citation>
    <scope>NUCLEOTIDE SEQUENCE [LARGE SCALE GENOMIC DNA]</scope>
    <source>
        <strain evidence="2 3">VS20</strain>
    </source>
</reference>
<dbReference type="PROSITE" id="PS50088">
    <property type="entry name" value="ANK_REPEAT"/>
    <property type="match status" value="1"/>
</dbReference>
<evidence type="ECO:0000313" key="2">
    <source>
        <dbReference type="EMBL" id="EQC31001.1"/>
    </source>
</evidence>
<dbReference type="GeneID" id="19951915"/>
<organism evidence="2 3">
    <name type="scientific">Saprolegnia diclina (strain VS20)</name>
    <dbReference type="NCBI Taxonomy" id="1156394"/>
    <lineage>
        <taxon>Eukaryota</taxon>
        <taxon>Sar</taxon>
        <taxon>Stramenopiles</taxon>
        <taxon>Oomycota</taxon>
        <taxon>Saprolegniomycetes</taxon>
        <taxon>Saprolegniales</taxon>
        <taxon>Saprolegniaceae</taxon>
        <taxon>Saprolegnia</taxon>
    </lineage>
</organism>
<sequence length="207" mass="23014">MAPIVHTRFDTPTMTTDTHVLKTSLDAWYDKVVTSALHGRGGPDAHYTFPMPQFLGLHESSLTAIELCLSTDHVDPRLPLHLAIFEGNLTLVKTLLSRRPELLSADALYCAAYWGELNLVKCLFRVEYAPAATALAALKGHTSVVEFLLDARRVTFDEMLVAKASVPLLRFVIDDHFFASDGVYAVQTWAKQKKLHSILALFDYVGV</sequence>
<dbReference type="SUPFAM" id="SSF48403">
    <property type="entry name" value="Ankyrin repeat"/>
    <property type="match status" value="1"/>
</dbReference>
<dbReference type="Pfam" id="PF12796">
    <property type="entry name" value="Ank_2"/>
    <property type="match status" value="1"/>
</dbReference>
<evidence type="ECO:0000256" key="1">
    <source>
        <dbReference type="PROSITE-ProRule" id="PRU00023"/>
    </source>
</evidence>
<gene>
    <name evidence="2" type="ORF">SDRG_11188</name>
</gene>
<dbReference type="OMA" id="HFFASDG"/>
<dbReference type="InterPro" id="IPR036770">
    <property type="entry name" value="Ankyrin_rpt-contain_sf"/>
</dbReference>